<dbReference type="InterPro" id="IPR029063">
    <property type="entry name" value="SAM-dependent_MTases_sf"/>
</dbReference>
<dbReference type="SUPFAM" id="SSF53335">
    <property type="entry name" value="S-adenosyl-L-methionine-dependent methyltransferases"/>
    <property type="match status" value="1"/>
</dbReference>
<name>A0A0G4I4I6_9ALVE</name>
<dbReference type="InterPro" id="IPR013216">
    <property type="entry name" value="Methyltransf_11"/>
</dbReference>
<organism evidence="3">
    <name type="scientific">Chromera velia CCMP2878</name>
    <dbReference type="NCBI Taxonomy" id="1169474"/>
    <lineage>
        <taxon>Eukaryota</taxon>
        <taxon>Sar</taxon>
        <taxon>Alveolata</taxon>
        <taxon>Colpodellida</taxon>
        <taxon>Chromeraceae</taxon>
        <taxon>Chromera</taxon>
    </lineage>
</organism>
<gene>
    <name evidence="3" type="ORF">Cvel_10923</name>
</gene>
<dbReference type="CDD" id="cd02440">
    <property type="entry name" value="AdoMet_MTases"/>
    <property type="match status" value="1"/>
</dbReference>
<reference evidence="3" key="1">
    <citation type="submission" date="2014-11" db="EMBL/GenBank/DDBJ databases">
        <authorList>
            <person name="Otto D Thomas"/>
            <person name="Naeem Raeece"/>
        </authorList>
    </citation>
    <scope>NUCLEOTIDE SEQUENCE</scope>
</reference>
<dbReference type="EMBL" id="CDMZ01005080">
    <property type="protein sequence ID" value="CEM51893.1"/>
    <property type="molecule type" value="Genomic_DNA"/>
</dbReference>
<feature type="region of interest" description="Disordered" evidence="1">
    <location>
        <begin position="38"/>
        <end position="61"/>
    </location>
</feature>
<dbReference type="PANTHER" id="PTHR42912">
    <property type="entry name" value="METHYLTRANSFERASE"/>
    <property type="match status" value="1"/>
</dbReference>
<evidence type="ECO:0000259" key="2">
    <source>
        <dbReference type="Pfam" id="PF08241"/>
    </source>
</evidence>
<dbReference type="VEuPathDB" id="CryptoDB:Cvel_10923"/>
<feature type="region of interest" description="Disordered" evidence="1">
    <location>
        <begin position="1"/>
        <end position="20"/>
    </location>
</feature>
<sequence>MSSLSPEGREALPSLPLGPSTISMDVMSLNEEEVDVLETESVDTATDVGGDGRRKRAEQEKEGEQCSSLTWFGTDKQLVRGIYDGWARTYEQESLDELGFSSPMECAKATALWAQGRGVERLLDVGCGTGYVLKLLKECFGLNFSFSAGCDLSTEMLSVSRERKMYDDLRQLDISEYPWPYPTASFDTVCCNGVLIYVSDAECLEEFDRVTRPGGMIHLMLRHDGLSGYREKIGEMTSSNGREREGGARWELVEKSEDLDNFPKATQDNLKGVMYNIWSFRKRG</sequence>
<dbReference type="AlphaFoldDB" id="A0A0G4I4I6"/>
<dbReference type="InterPro" id="IPR050508">
    <property type="entry name" value="Methyltransf_Superfamily"/>
</dbReference>
<dbReference type="PANTHER" id="PTHR42912:SF80">
    <property type="entry name" value="METHYLTRANSFERASE DOMAIN-CONTAINING PROTEIN"/>
    <property type="match status" value="1"/>
</dbReference>
<dbReference type="GO" id="GO:0008757">
    <property type="term" value="F:S-adenosylmethionine-dependent methyltransferase activity"/>
    <property type="evidence" value="ECO:0007669"/>
    <property type="project" value="InterPro"/>
</dbReference>
<evidence type="ECO:0000256" key="1">
    <source>
        <dbReference type="SAM" id="MobiDB-lite"/>
    </source>
</evidence>
<proteinExistence type="predicted"/>
<dbReference type="Pfam" id="PF08241">
    <property type="entry name" value="Methyltransf_11"/>
    <property type="match status" value="1"/>
</dbReference>
<dbReference type="Gene3D" id="3.40.50.150">
    <property type="entry name" value="Vaccinia Virus protein VP39"/>
    <property type="match status" value="1"/>
</dbReference>
<dbReference type="PhylomeDB" id="A0A0G4I4I6"/>
<evidence type="ECO:0000313" key="3">
    <source>
        <dbReference type="EMBL" id="CEM51893.1"/>
    </source>
</evidence>
<feature type="domain" description="Methyltransferase type 11" evidence="2">
    <location>
        <begin position="123"/>
        <end position="217"/>
    </location>
</feature>
<accession>A0A0G4I4I6</accession>
<protein>
    <recommendedName>
        <fullName evidence="2">Methyltransferase type 11 domain-containing protein</fullName>
    </recommendedName>
</protein>